<protein>
    <submittedName>
        <fullName evidence="6">Ketoacyl reductase</fullName>
    </submittedName>
</protein>
<keyword evidence="2" id="KW-0560">Oxidoreductase</keyword>
<dbReference type="InterPro" id="IPR002347">
    <property type="entry name" value="SDR_fam"/>
</dbReference>
<dbReference type="Proteomes" id="UP000268857">
    <property type="component" value="Unassembled WGS sequence"/>
</dbReference>
<sequence>MNIMDIKYQNPIVLAVIAIGVFFLIQAIGRWWREQQYSFKAKTVMITGGSRGLGLVIARQLIKQGARVVICARNAEELQRARMDLEQRGGEVLAVPCDVTDEFEVKQTIRIVRDRFGEIDVLINNAGIIQVGPIAEMTLDDFEQAIKTHFWAPLYTTFAVLPQMRQRGEGRIVNISSIGGKVSVPHLLPYSASKFALVGLSEGMRAELAKDGIVVTTICPGLMRTGSAYNAYFKGNNRQEYTWFSISDSLPILSMSAESAANQIISAIKRGDAEVVLSIPAQIGVKFHALFPGFTSTILSWVNRFLPEAGGIGSDRAQGKDSTSSFSPSALTTLGDKAAQQNNQFFEEKSEMT</sequence>
<dbReference type="GO" id="GO:0016020">
    <property type="term" value="C:membrane"/>
    <property type="evidence" value="ECO:0007669"/>
    <property type="project" value="TreeGrafter"/>
</dbReference>
<dbReference type="AlphaFoldDB" id="A0A433NMZ6"/>
<dbReference type="InterPro" id="IPR020904">
    <property type="entry name" value="Sc_DH/Rdtase_CS"/>
</dbReference>
<organism evidence="6 7">
    <name type="scientific">Chlorogloeopsis fritschii PCC 6912</name>
    <dbReference type="NCBI Taxonomy" id="211165"/>
    <lineage>
        <taxon>Bacteria</taxon>
        <taxon>Bacillati</taxon>
        <taxon>Cyanobacteriota</taxon>
        <taxon>Cyanophyceae</taxon>
        <taxon>Nostocales</taxon>
        <taxon>Chlorogloeopsidaceae</taxon>
        <taxon>Chlorogloeopsis</taxon>
    </lineage>
</organism>
<evidence type="ECO:0000256" key="4">
    <source>
        <dbReference type="SAM" id="Phobius"/>
    </source>
</evidence>
<comment type="similarity">
    <text evidence="1 3">Belongs to the short-chain dehydrogenases/reductases (SDR) family.</text>
</comment>
<proteinExistence type="inferred from homology"/>
<dbReference type="Pfam" id="PF00106">
    <property type="entry name" value="adh_short"/>
    <property type="match status" value="1"/>
</dbReference>
<reference evidence="6 7" key="1">
    <citation type="journal article" date="2019" name="Genome Biol. Evol.">
        <title>Day and night: Metabolic profiles and evolutionary relationships of six axenic non-marine cyanobacteria.</title>
        <authorList>
            <person name="Will S.E."/>
            <person name="Henke P."/>
            <person name="Boedeker C."/>
            <person name="Huang S."/>
            <person name="Brinkmann H."/>
            <person name="Rohde M."/>
            <person name="Jarek M."/>
            <person name="Friedl T."/>
            <person name="Seufert S."/>
            <person name="Schumacher M."/>
            <person name="Overmann J."/>
            <person name="Neumann-Schaal M."/>
            <person name="Petersen J."/>
        </authorList>
    </citation>
    <scope>NUCLEOTIDE SEQUENCE [LARGE SCALE GENOMIC DNA]</scope>
    <source>
        <strain evidence="6 7">PCC 6912</strain>
    </source>
</reference>
<dbReference type="FunFam" id="3.40.50.720:FF:000084">
    <property type="entry name" value="Short-chain dehydrogenase reductase"/>
    <property type="match status" value="1"/>
</dbReference>
<keyword evidence="4" id="KW-1133">Transmembrane helix</keyword>
<evidence type="ECO:0000313" key="7">
    <source>
        <dbReference type="Proteomes" id="UP000268857"/>
    </source>
</evidence>
<evidence type="ECO:0000256" key="3">
    <source>
        <dbReference type="RuleBase" id="RU000363"/>
    </source>
</evidence>
<evidence type="ECO:0000259" key="5">
    <source>
        <dbReference type="SMART" id="SM00822"/>
    </source>
</evidence>
<gene>
    <name evidence="6" type="ORF">PCC6912_14750</name>
</gene>
<dbReference type="PANTHER" id="PTHR44196">
    <property type="entry name" value="DEHYDROGENASE/REDUCTASE SDR FAMILY MEMBER 7B"/>
    <property type="match status" value="1"/>
</dbReference>
<dbReference type="EMBL" id="RSCJ01000004">
    <property type="protein sequence ID" value="RUR84580.1"/>
    <property type="molecule type" value="Genomic_DNA"/>
</dbReference>
<feature type="transmembrane region" description="Helical" evidence="4">
    <location>
        <begin position="12"/>
        <end position="32"/>
    </location>
</feature>
<dbReference type="PANTHER" id="PTHR44196:SF1">
    <property type="entry name" value="DEHYDROGENASE_REDUCTASE SDR FAMILY MEMBER 7B"/>
    <property type="match status" value="1"/>
</dbReference>
<dbReference type="InterPro" id="IPR036291">
    <property type="entry name" value="NAD(P)-bd_dom_sf"/>
</dbReference>
<dbReference type="PROSITE" id="PS00061">
    <property type="entry name" value="ADH_SHORT"/>
    <property type="match status" value="1"/>
</dbReference>
<feature type="domain" description="Ketoreductase" evidence="5">
    <location>
        <begin position="42"/>
        <end position="221"/>
    </location>
</feature>
<name>A0A433NMZ6_CHLFR</name>
<dbReference type="SMART" id="SM00822">
    <property type="entry name" value="PKS_KR"/>
    <property type="match status" value="1"/>
</dbReference>
<comment type="caution">
    <text evidence="6">The sequence shown here is derived from an EMBL/GenBank/DDBJ whole genome shotgun (WGS) entry which is preliminary data.</text>
</comment>
<dbReference type="Gene3D" id="3.40.50.720">
    <property type="entry name" value="NAD(P)-binding Rossmann-like Domain"/>
    <property type="match status" value="1"/>
</dbReference>
<dbReference type="InterPro" id="IPR057326">
    <property type="entry name" value="KR_dom"/>
</dbReference>
<keyword evidence="4" id="KW-0812">Transmembrane</keyword>
<evidence type="ECO:0000256" key="2">
    <source>
        <dbReference type="ARBA" id="ARBA00023002"/>
    </source>
</evidence>
<dbReference type="STRING" id="211165.GCA_000317285_03934"/>
<dbReference type="RefSeq" id="WP_016875509.1">
    <property type="nucleotide sequence ID" value="NZ_AJLN01000100.1"/>
</dbReference>
<keyword evidence="4" id="KW-0472">Membrane</keyword>
<dbReference type="GO" id="GO:0016491">
    <property type="term" value="F:oxidoreductase activity"/>
    <property type="evidence" value="ECO:0007669"/>
    <property type="project" value="UniProtKB-KW"/>
</dbReference>
<accession>A0A433NMZ6</accession>
<dbReference type="SUPFAM" id="SSF51735">
    <property type="entry name" value="NAD(P)-binding Rossmann-fold domains"/>
    <property type="match status" value="1"/>
</dbReference>
<evidence type="ECO:0000313" key="6">
    <source>
        <dbReference type="EMBL" id="RUR84580.1"/>
    </source>
</evidence>
<dbReference type="PRINTS" id="PR00081">
    <property type="entry name" value="GDHRDH"/>
</dbReference>
<evidence type="ECO:0000256" key="1">
    <source>
        <dbReference type="ARBA" id="ARBA00006484"/>
    </source>
</evidence>
<dbReference type="OrthoDB" id="9785520at2"/>
<dbReference type="CDD" id="cd05233">
    <property type="entry name" value="SDR_c"/>
    <property type="match status" value="1"/>
</dbReference>
<dbReference type="PRINTS" id="PR00080">
    <property type="entry name" value="SDRFAMILY"/>
</dbReference>
<keyword evidence="7" id="KW-1185">Reference proteome</keyword>